<reference evidence="4" key="1">
    <citation type="journal article" date="2012" name="PLoS ONE">
        <title>Gene sets for utilization of primary and secondary nutrition supplies in the distal gut of endangered iberian lynx.</title>
        <authorList>
            <person name="Alcaide M."/>
            <person name="Messina E."/>
            <person name="Richter M."/>
            <person name="Bargiela R."/>
            <person name="Peplies J."/>
            <person name="Huws S.A."/>
            <person name="Newbold C.J."/>
            <person name="Golyshin P.N."/>
            <person name="Simon M.A."/>
            <person name="Lopez G."/>
            <person name="Yakimov M.M."/>
            <person name="Ferrer M."/>
        </authorList>
    </citation>
    <scope>NUCLEOTIDE SEQUENCE</scope>
</reference>
<gene>
    <name evidence="4" type="ORF">EVA_01303</name>
</gene>
<comment type="caution">
    <text evidence="4">The sequence shown here is derived from an EMBL/GenBank/DDBJ whole genome shotgun (WGS) entry which is preliminary data.</text>
</comment>
<dbReference type="AlphaFoldDB" id="J9GQ37"/>
<organism evidence="4">
    <name type="scientific">gut metagenome</name>
    <dbReference type="NCBI Taxonomy" id="749906"/>
    <lineage>
        <taxon>unclassified sequences</taxon>
        <taxon>metagenomes</taxon>
        <taxon>organismal metagenomes</taxon>
    </lineage>
</organism>
<dbReference type="SUPFAM" id="SSF52467">
    <property type="entry name" value="DHS-like NAD/FAD-binding domain"/>
    <property type="match status" value="1"/>
</dbReference>
<dbReference type="Gene3D" id="3.30.1600.10">
    <property type="entry name" value="SIR2/SIRT2 'Small Domain"/>
    <property type="match status" value="1"/>
</dbReference>
<dbReference type="GO" id="GO:0036055">
    <property type="term" value="F:protein-succinyllysine desuccinylase activity"/>
    <property type="evidence" value="ECO:0007669"/>
    <property type="project" value="InterPro"/>
</dbReference>
<dbReference type="PANTHER" id="PTHR11085:SF4">
    <property type="entry name" value="NAD-DEPENDENT PROTEIN DEACYLASE"/>
    <property type="match status" value="1"/>
</dbReference>
<dbReference type="Gene3D" id="3.40.50.1220">
    <property type="entry name" value="TPP-binding domain"/>
    <property type="match status" value="1"/>
</dbReference>
<dbReference type="CDD" id="cd01412">
    <property type="entry name" value="SIRT5_Af1_CobB"/>
    <property type="match status" value="1"/>
</dbReference>
<feature type="domain" description="Deacetylase sirtuin-type" evidence="3">
    <location>
        <begin position="1"/>
        <end position="229"/>
    </location>
</feature>
<dbReference type="GO" id="GO:0017136">
    <property type="term" value="F:histone deacetylase activity, NAD-dependent"/>
    <property type="evidence" value="ECO:0007669"/>
    <property type="project" value="TreeGrafter"/>
</dbReference>
<proteinExistence type="inferred from homology"/>
<dbReference type="PANTHER" id="PTHR11085">
    <property type="entry name" value="NAD-DEPENDENT PROTEIN DEACYLASE SIRTUIN-5, MITOCHONDRIAL-RELATED"/>
    <property type="match status" value="1"/>
</dbReference>
<dbReference type="InterPro" id="IPR050134">
    <property type="entry name" value="NAD-dep_sirtuin_deacylases"/>
</dbReference>
<dbReference type="GO" id="GO:0036054">
    <property type="term" value="F:protein-malonyllysine demalonylase activity"/>
    <property type="evidence" value="ECO:0007669"/>
    <property type="project" value="InterPro"/>
</dbReference>
<keyword evidence="1" id="KW-0808">Transferase</keyword>
<dbReference type="InterPro" id="IPR026591">
    <property type="entry name" value="Sirtuin_cat_small_dom_sf"/>
</dbReference>
<evidence type="ECO:0000256" key="2">
    <source>
        <dbReference type="ARBA" id="ARBA00023027"/>
    </source>
</evidence>
<evidence type="ECO:0000313" key="4">
    <source>
        <dbReference type="EMBL" id="EJX10417.1"/>
    </source>
</evidence>
<dbReference type="InterPro" id="IPR029035">
    <property type="entry name" value="DHS-like_NAD/FAD-binding_dom"/>
</dbReference>
<keyword evidence="2" id="KW-0520">NAD</keyword>
<dbReference type="GO" id="GO:0070403">
    <property type="term" value="F:NAD+ binding"/>
    <property type="evidence" value="ECO:0007669"/>
    <property type="project" value="InterPro"/>
</dbReference>
<dbReference type="InterPro" id="IPR027546">
    <property type="entry name" value="Sirtuin_class_III"/>
</dbReference>
<name>J9GQ37_9ZZZZ</name>
<dbReference type="PROSITE" id="PS50305">
    <property type="entry name" value="SIRTUIN"/>
    <property type="match status" value="1"/>
</dbReference>
<dbReference type="InterPro" id="IPR026590">
    <property type="entry name" value="Ssirtuin_cat_dom"/>
</dbReference>
<dbReference type="HAMAP" id="MF_01121">
    <property type="entry name" value="Sirtuin_ClassIII"/>
    <property type="match status" value="1"/>
</dbReference>
<evidence type="ECO:0000256" key="1">
    <source>
        <dbReference type="ARBA" id="ARBA00022679"/>
    </source>
</evidence>
<dbReference type="InterPro" id="IPR003000">
    <property type="entry name" value="Sirtuin"/>
</dbReference>
<accession>J9GQ37</accession>
<dbReference type="Pfam" id="PF02146">
    <property type="entry name" value="SIR2"/>
    <property type="match status" value="1"/>
</dbReference>
<evidence type="ECO:0000259" key="3">
    <source>
        <dbReference type="PROSITE" id="PS50305"/>
    </source>
</evidence>
<sequence>MKKLVVLSGAGISAESGISTFRDSGGLWDTYPVEAVATPEGWLADPNLVTDFYNTRRKELLQAHPNAAHRLLAELESDYRVTVVTQNVDDLHERAGSSHVIHLHGELMKVCSSREPNNPAYIQTLSPEHCEVEHGTRAIDGSLLRPWIVWFGEAVPRLEDAVLEVEEADIFVIIGTSLNVYPAAGLIHYVKPSAKIYLIDPKPVSVPSNIAVEVIQKVASVGMEILKTKLKALC</sequence>
<protein>
    <submittedName>
        <fullName evidence="4">Transcriptional regulator, Sir2 family</fullName>
    </submittedName>
</protein>
<dbReference type="EMBL" id="AMCI01000189">
    <property type="protein sequence ID" value="EJX10417.1"/>
    <property type="molecule type" value="Genomic_DNA"/>
</dbReference>